<reference evidence="2" key="1">
    <citation type="submission" date="2018-11" db="EMBL/GenBank/DDBJ databases">
        <authorList>
            <person name="Grassa J C."/>
        </authorList>
    </citation>
    <scope>NUCLEOTIDE SEQUENCE [LARGE SCALE GENOMIC DNA]</scope>
</reference>
<evidence type="ECO:0000256" key="1">
    <source>
        <dbReference type="SAM" id="MobiDB-lite"/>
    </source>
</evidence>
<sequence length="245" mass="26951">MVYPLQGYRFPVALFLRILGSCSDPSLSIAPTFDRYIMSTSEKIGPSKVAGSSSPTRKKQKLVVSNLAHVSSLNSVKDTSVGFAFPRRVIPFDSLEMHREREVNRALKGRLEAERLQVRRLATVMSVVRMPEMADDMHAVPPVGQIVEVEALKNRLPYRLGQEGTHFVAELLDQVAASASELPTETWASCSNADAFRTGPFCKEVGRRAFLTLRYCLTSGPTSRKGYRGGWRTSDGAGEGSGDKP</sequence>
<evidence type="ECO:0000313" key="3">
    <source>
        <dbReference type="Proteomes" id="UP000596661"/>
    </source>
</evidence>
<dbReference type="EMBL" id="UZAU01000444">
    <property type="status" value="NOT_ANNOTATED_CDS"/>
    <property type="molecule type" value="Genomic_DNA"/>
</dbReference>
<organism evidence="2 3">
    <name type="scientific">Cannabis sativa</name>
    <name type="common">Hemp</name>
    <name type="synonym">Marijuana</name>
    <dbReference type="NCBI Taxonomy" id="3483"/>
    <lineage>
        <taxon>Eukaryota</taxon>
        <taxon>Viridiplantae</taxon>
        <taxon>Streptophyta</taxon>
        <taxon>Embryophyta</taxon>
        <taxon>Tracheophyta</taxon>
        <taxon>Spermatophyta</taxon>
        <taxon>Magnoliopsida</taxon>
        <taxon>eudicotyledons</taxon>
        <taxon>Gunneridae</taxon>
        <taxon>Pentapetalae</taxon>
        <taxon>rosids</taxon>
        <taxon>fabids</taxon>
        <taxon>Rosales</taxon>
        <taxon>Cannabaceae</taxon>
        <taxon>Cannabis</taxon>
    </lineage>
</organism>
<protein>
    <submittedName>
        <fullName evidence="2">Uncharacterized protein</fullName>
    </submittedName>
</protein>
<dbReference type="AlphaFoldDB" id="A0A803PRM9"/>
<dbReference type="EnsemblPlants" id="evm.model.05.737">
    <property type="protein sequence ID" value="cds.evm.model.05.737"/>
    <property type="gene ID" value="evm.TU.05.737"/>
</dbReference>
<accession>A0A803PRM9</accession>
<name>A0A803PRM9_CANSA</name>
<feature type="region of interest" description="Disordered" evidence="1">
    <location>
        <begin position="222"/>
        <end position="245"/>
    </location>
</feature>
<dbReference type="Proteomes" id="UP000596661">
    <property type="component" value="Chromosome 5"/>
</dbReference>
<proteinExistence type="predicted"/>
<keyword evidence="3" id="KW-1185">Reference proteome</keyword>
<evidence type="ECO:0000313" key="2">
    <source>
        <dbReference type="EnsemblPlants" id="cds.evm.model.05.737"/>
    </source>
</evidence>
<reference evidence="2" key="2">
    <citation type="submission" date="2021-03" db="UniProtKB">
        <authorList>
            <consortium name="EnsemblPlants"/>
        </authorList>
    </citation>
    <scope>IDENTIFICATION</scope>
</reference>
<dbReference type="Gramene" id="evm.model.05.737">
    <property type="protein sequence ID" value="cds.evm.model.05.737"/>
    <property type="gene ID" value="evm.TU.05.737"/>
</dbReference>